<feature type="non-terminal residue" evidence="2">
    <location>
        <position position="172"/>
    </location>
</feature>
<gene>
    <name evidence="2" type="ORF">S01H4_34167</name>
</gene>
<reference evidence="2" key="1">
    <citation type="journal article" date="2014" name="Front. Microbiol.">
        <title>High frequency of phylogenetically diverse reductive dehalogenase-homologous genes in deep subseafloor sedimentary metagenomes.</title>
        <authorList>
            <person name="Kawai M."/>
            <person name="Futagami T."/>
            <person name="Toyoda A."/>
            <person name="Takaki Y."/>
            <person name="Nishi S."/>
            <person name="Hori S."/>
            <person name="Arai W."/>
            <person name="Tsubouchi T."/>
            <person name="Morono Y."/>
            <person name="Uchiyama I."/>
            <person name="Ito T."/>
            <person name="Fujiyama A."/>
            <person name="Inagaki F."/>
            <person name="Takami H."/>
        </authorList>
    </citation>
    <scope>NUCLEOTIDE SEQUENCE</scope>
    <source>
        <strain evidence="2">Expedition CK06-06</strain>
    </source>
</reference>
<keyword evidence="1" id="KW-0812">Transmembrane</keyword>
<name>X1CMM1_9ZZZZ</name>
<sequence length="172" mass="19991">MKKITIKKTVIFSIIVFSLIIPNYYSTFKDGIKSSEKKINEKGSIVQPSAGDYEFLPNINWTFINSVEIISGTNATINDITDLQFNDNNTYDIKGVWTGSQWEYEIYFAYEVDLTVNQLDYYDIYLFLDVEQPIIQSGLIEFQTNSSYTYVNLINITNQPIRVEDHFLERTT</sequence>
<comment type="caution">
    <text evidence="2">The sequence shown here is derived from an EMBL/GenBank/DDBJ whole genome shotgun (WGS) entry which is preliminary data.</text>
</comment>
<protein>
    <submittedName>
        <fullName evidence="2">Uncharacterized protein</fullName>
    </submittedName>
</protein>
<keyword evidence="1" id="KW-0472">Membrane</keyword>
<evidence type="ECO:0000313" key="2">
    <source>
        <dbReference type="EMBL" id="GAG85451.1"/>
    </source>
</evidence>
<organism evidence="2">
    <name type="scientific">marine sediment metagenome</name>
    <dbReference type="NCBI Taxonomy" id="412755"/>
    <lineage>
        <taxon>unclassified sequences</taxon>
        <taxon>metagenomes</taxon>
        <taxon>ecological metagenomes</taxon>
    </lineage>
</organism>
<keyword evidence="1" id="KW-1133">Transmembrane helix</keyword>
<feature type="transmembrane region" description="Helical" evidence="1">
    <location>
        <begin position="9"/>
        <end position="25"/>
    </location>
</feature>
<proteinExistence type="predicted"/>
<evidence type="ECO:0000256" key="1">
    <source>
        <dbReference type="SAM" id="Phobius"/>
    </source>
</evidence>
<dbReference type="EMBL" id="BART01018065">
    <property type="protein sequence ID" value="GAG85451.1"/>
    <property type="molecule type" value="Genomic_DNA"/>
</dbReference>
<dbReference type="AlphaFoldDB" id="X1CMM1"/>
<accession>X1CMM1</accession>